<name>A0A0B2VKS8_TOXCA</name>
<accession>A0A0B2VKS8</accession>
<keyword evidence="2" id="KW-0548">Nucleotidyltransferase</keyword>
<dbReference type="GO" id="GO:0003964">
    <property type="term" value="F:RNA-directed DNA polymerase activity"/>
    <property type="evidence" value="ECO:0007669"/>
    <property type="project" value="UniProtKB-KW"/>
</dbReference>
<organism evidence="2 3">
    <name type="scientific">Toxocara canis</name>
    <name type="common">Canine roundworm</name>
    <dbReference type="NCBI Taxonomy" id="6265"/>
    <lineage>
        <taxon>Eukaryota</taxon>
        <taxon>Metazoa</taxon>
        <taxon>Ecdysozoa</taxon>
        <taxon>Nematoda</taxon>
        <taxon>Chromadorea</taxon>
        <taxon>Rhabditida</taxon>
        <taxon>Spirurina</taxon>
        <taxon>Ascaridomorpha</taxon>
        <taxon>Ascaridoidea</taxon>
        <taxon>Toxocaridae</taxon>
        <taxon>Toxocara</taxon>
    </lineage>
</organism>
<feature type="compositionally biased region" description="Low complexity" evidence="1">
    <location>
        <begin position="411"/>
        <end position="433"/>
    </location>
</feature>
<dbReference type="EMBL" id="JPKZ01001431">
    <property type="protein sequence ID" value="KHN81989.1"/>
    <property type="molecule type" value="Genomic_DNA"/>
</dbReference>
<evidence type="ECO:0000256" key="1">
    <source>
        <dbReference type="SAM" id="MobiDB-lite"/>
    </source>
</evidence>
<sequence length="472" mass="52774">MELRSHCTTDLQNQVAVQISSTQEESENAKPGSYPNQEISWVAYITPLLPYKLISNDRPDEGVLAAQTLEPQQEADIVDRSQCSKRRLKQDKLPAITTSHGKELQIGTTRKAKELSTSKNPKGKLIPVLSLRCVESNVVSVESKTPSLSRRSKLIKDEHEHKTKSAVETIGIYTPLIEPSFECKIDLLRNLNIASQQFPSMFMISSKKVIRMFYTSGKYKNAQVKRIKRQQSEMSSCACAPKISNCGCEADTPIRQTIPLQTQQQMQASQQYLPANQNLPAQASQQPMISPIQQYQSTVNPQPLMPQQQYQPAQQYLQSQQYQVPGKYAASPYQPSQANQVLQQNFPPQNIQPMQTTSALPPYMLSSQYQAVSQYPTTPQAQFAQQVQPFQQYQSVMQYPTYQPNAYQTTPQSSNAQYSQPAQQSSQPPSQQLSVGCGLSSGSSVSRCLCPSGYVICLRRSPSSRCCVVVKK</sequence>
<keyword evidence="3" id="KW-1185">Reference proteome</keyword>
<evidence type="ECO:0000313" key="2">
    <source>
        <dbReference type="EMBL" id="KHN81989.1"/>
    </source>
</evidence>
<comment type="caution">
    <text evidence="2">The sequence shown here is derived from an EMBL/GenBank/DDBJ whole genome shotgun (WGS) entry which is preliminary data.</text>
</comment>
<dbReference type="Proteomes" id="UP000031036">
    <property type="component" value="Unassembled WGS sequence"/>
</dbReference>
<keyword evidence="2" id="KW-0808">Transferase</keyword>
<gene>
    <name evidence="2" type="primary">X-element</name>
    <name evidence="2" type="ORF">Tcan_01473</name>
</gene>
<dbReference type="AlphaFoldDB" id="A0A0B2VKS8"/>
<keyword evidence="2" id="KW-0695">RNA-directed DNA polymerase</keyword>
<reference evidence="2 3" key="1">
    <citation type="submission" date="2014-11" db="EMBL/GenBank/DDBJ databases">
        <title>Genetic blueprint of the zoonotic pathogen Toxocara canis.</title>
        <authorList>
            <person name="Zhu X.-Q."/>
            <person name="Korhonen P.K."/>
            <person name="Cai H."/>
            <person name="Young N.D."/>
            <person name="Nejsum P."/>
            <person name="von Samson-Himmelstjerna G."/>
            <person name="Boag P.R."/>
            <person name="Tan P."/>
            <person name="Li Q."/>
            <person name="Min J."/>
            <person name="Yang Y."/>
            <person name="Wang X."/>
            <person name="Fang X."/>
            <person name="Hall R.S."/>
            <person name="Hofmann A."/>
            <person name="Sternberg P.W."/>
            <person name="Jex A.R."/>
            <person name="Gasser R.B."/>
        </authorList>
    </citation>
    <scope>NUCLEOTIDE SEQUENCE [LARGE SCALE GENOMIC DNA]</scope>
    <source>
        <strain evidence="2">PN_DK_2014</strain>
    </source>
</reference>
<proteinExistence type="predicted"/>
<feature type="region of interest" description="Disordered" evidence="1">
    <location>
        <begin position="404"/>
        <end position="433"/>
    </location>
</feature>
<evidence type="ECO:0000313" key="3">
    <source>
        <dbReference type="Proteomes" id="UP000031036"/>
    </source>
</evidence>
<protein>
    <submittedName>
        <fullName evidence="2">Putative RNA-directed DNA polymerase from transposon X-element</fullName>
    </submittedName>
</protein>